<reference evidence="1 2" key="1">
    <citation type="submission" date="2016-10" db="EMBL/GenBank/DDBJ databases">
        <authorList>
            <person name="de Groot N.N."/>
        </authorList>
    </citation>
    <scope>NUCLEOTIDE SEQUENCE [LARGE SCALE GENOMIC DNA]</scope>
    <source>
        <strain evidence="1 2">DSM 19938</strain>
    </source>
</reference>
<evidence type="ECO:0000313" key="2">
    <source>
        <dbReference type="Proteomes" id="UP000199532"/>
    </source>
</evidence>
<sequence>MFVQDNKPNAKHIVAVPGVNKSELIFHKGFNFKWEIIDPENVFKLALVENDEAIGLMALDRFDSEQRVEIKLIELSARNIGSNKYYSRIAGFLLAHAVRMAVARSVARAAISLNPKTKLINHYIGEFGFQFAGKSLFMEGKSLIKLIDEYGR</sequence>
<keyword evidence="2" id="KW-1185">Reference proteome</keyword>
<evidence type="ECO:0000313" key="1">
    <source>
        <dbReference type="EMBL" id="SEJ68472.1"/>
    </source>
</evidence>
<dbReference type="Proteomes" id="UP000199532">
    <property type="component" value="Unassembled WGS sequence"/>
</dbReference>
<accession>A0A1H7B235</accession>
<dbReference type="STRING" id="408657.SAMN04487995_5899"/>
<name>A0A1H7B235_9BACT</name>
<dbReference type="AlphaFoldDB" id="A0A1H7B235"/>
<dbReference type="EMBL" id="FNXY01000011">
    <property type="protein sequence ID" value="SEJ68472.1"/>
    <property type="molecule type" value="Genomic_DNA"/>
</dbReference>
<organism evidence="1 2">
    <name type="scientific">Dyadobacter koreensis</name>
    <dbReference type="NCBI Taxonomy" id="408657"/>
    <lineage>
        <taxon>Bacteria</taxon>
        <taxon>Pseudomonadati</taxon>
        <taxon>Bacteroidota</taxon>
        <taxon>Cytophagia</taxon>
        <taxon>Cytophagales</taxon>
        <taxon>Spirosomataceae</taxon>
        <taxon>Dyadobacter</taxon>
    </lineage>
</organism>
<proteinExistence type="predicted"/>
<gene>
    <name evidence="1" type="ORF">SAMN04487995_5899</name>
</gene>
<protein>
    <recommendedName>
        <fullName evidence="3">N-acetyltransferase domain-containing protein</fullName>
    </recommendedName>
</protein>
<evidence type="ECO:0008006" key="3">
    <source>
        <dbReference type="Google" id="ProtNLM"/>
    </source>
</evidence>